<keyword evidence="1" id="KW-0533">Nickel</keyword>
<dbReference type="AlphaFoldDB" id="A0A4Q9DWU3"/>
<organism evidence="4 5">
    <name type="scientific">Paenibacillus thalictri</name>
    <dbReference type="NCBI Taxonomy" id="2527873"/>
    <lineage>
        <taxon>Bacteria</taxon>
        <taxon>Bacillati</taxon>
        <taxon>Bacillota</taxon>
        <taxon>Bacilli</taxon>
        <taxon>Bacillales</taxon>
        <taxon>Paenibacillaceae</taxon>
        <taxon>Paenibacillus</taxon>
    </lineage>
</organism>
<reference evidence="4 5" key="1">
    <citation type="submission" date="2019-02" db="EMBL/GenBank/DDBJ databases">
        <title>Paenibacillus sp. nov., isolated from surface-sterilized tissue of Thalictrum simplex L.</title>
        <authorList>
            <person name="Tuo L."/>
        </authorList>
    </citation>
    <scope>NUCLEOTIDE SEQUENCE [LARGE SCALE GENOMIC DNA]</scope>
    <source>
        <strain evidence="4 5">N2SHLJ1</strain>
    </source>
</reference>
<dbReference type="OrthoDB" id="9800361at2"/>
<name>A0A4Q9DWU3_9BACL</name>
<dbReference type="Gene3D" id="3.30.2320.50">
    <property type="match status" value="1"/>
</dbReference>
<evidence type="ECO:0000313" key="5">
    <source>
        <dbReference type="Proteomes" id="UP000293142"/>
    </source>
</evidence>
<dbReference type="InterPro" id="IPR000688">
    <property type="entry name" value="HypA/HybF"/>
</dbReference>
<evidence type="ECO:0000256" key="3">
    <source>
        <dbReference type="ARBA" id="ARBA00022833"/>
    </source>
</evidence>
<gene>
    <name evidence="4" type="ORF">EYB31_07745</name>
</gene>
<dbReference type="GO" id="GO:0051604">
    <property type="term" value="P:protein maturation"/>
    <property type="evidence" value="ECO:0007669"/>
    <property type="project" value="InterPro"/>
</dbReference>
<sequence>MHEVSLISEVIAIVSQAAAERELESIHKVKLVVGEHTAAMPDSLQFAFELLKDKPLADTAVLEIERGQGEEFFIEYMEGE</sequence>
<dbReference type="Proteomes" id="UP000293142">
    <property type="component" value="Unassembled WGS sequence"/>
</dbReference>
<evidence type="ECO:0000313" key="4">
    <source>
        <dbReference type="EMBL" id="TBL80302.1"/>
    </source>
</evidence>
<dbReference type="PANTHER" id="PTHR34535:SF3">
    <property type="entry name" value="HYDROGENASE MATURATION FACTOR HYPA"/>
    <property type="match status" value="1"/>
</dbReference>
<dbReference type="RefSeq" id="WP_131012717.1">
    <property type="nucleotide sequence ID" value="NZ_SIRE01000005.1"/>
</dbReference>
<dbReference type="Pfam" id="PF01155">
    <property type="entry name" value="HypA"/>
    <property type="match status" value="1"/>
</dbReference>
<keyword evidence="3" id="KW-0862">Zinc</keyword>
<evidence type="ECO:0000256" key="2">
    <source>
        <dbReference type="ARBA" id="ARBA00022723"/>
    </source>
</evidence>
<keyword evidence="5" id="KW-1185">Reference proteome</keyword>
<keyword evidence="2" id="KW-0479">Metal-binding</keyword>
<evidence type="ECO:0000256" key="1">
    <source>
        <dbReference type="ARBA" id="ARBA00022596"/>
    </source>
</evidence>
<dbReference type="EMBL" id="SIRE01000005">
    <property type="protein sequence ID" value="TBL80302.1"/>
    <property type="molecule type" value="Genomic_DNA"/>
</dbReference>
<dbReference type="GO" id="GO:0008270">
    <property type="term" value="F:zinc ion binding"/>
    <property type="evidence" value="ECO:0007669"/>
    <property type="project" value="TreeGrafter"/>
</dbReference>
<accession>A0A4Q9DWU3</accession>
<comment type="caution">
    <text evidence="4">The sequence shown here is derived from an EMBL/GenBank/DDBJ whole genome shotgun (WGS) entry which is preliminary data.</text>
</comment>
<dbReference type="PANTHER" id="PTHR34535">
    <property type="entry name" value="HYDROGENASE MATURATION FACTOR HYPA"/>
    <property type="match status" value="1"/>
</dbReference>
<proteinExistence type="predicted"/>
<protein>
    <submittedName>
        <fullName evidence="4">Hydrogenase maturation nickel metallochaperone HypA</fullName>
    </submittedName>
</protein>
<dbReference type="GO" id="GO:0016151">
    <property type="term" value="F:nickel cation binding"/>
    <property type="evidence" value="ECO:0007669"/>
    <property type="project" value="InterPro"/>
</dbReference>